<evidence type="ECO:0000313" key="3">
    <source>
        <dbReference type="Proteomes" id="UP000219897"/>
    </source>
</evidence>
<accession>A0ABD6SL33</accession>
<protein>
    <submittedName>
        <fullName evidence="2">AbrB family transcriptional regulator</fullName>
    </submittedName>
</protein>
<dbReference type="Gene3D" id="2.10.260.10">
    <property type="match status" value="1"/>
</dbReference>
<dbReference type="InterPro" id="IPR037914">
    <property type="entry name" value="SpoVT-AbrB_sf"/>
</dbReference>
<reference evidence="2 3" key="1">
    <citation type="submission" date="2017-09" db="EMBL/GenBank/DDBJ databases">
        <title>Large-scale bioinformatics analysis of Bacillus genomes uncovers conserved roles of natural products in bacterial physiology.</title>
        <authorList>
            <consortium name="Agbiome Team Llc"/>
            <person name="Bleich R.M."/>
            <person name="Kirk G.J."/>
            <person name="Santa Maria K.C."/>
            <person name="Allen S.E."/>
            <person name="Farag S."/>
            <person name="Shank E.A."/>
            <person name="Bowers A."/>
        </authorList>
    </citation>
    <scope>NUCLEOTIDE SEQUENCE [LARGE SCALE GENOMIC DNA]</scope>
    <source>
        <strain evidence="2 3">AFS005140</strain>
    </source>
</reference>
<dbReference type="SMART" id="SM00966">
    <property type="entry name" value="SpoVT_AbrB"/>
    <property type="match status" value="1"/>
</dbReference>
<dbReference type="AlphaFoldDB" id="A0ABD6SL33"/>
<proteinExistence type="predicted"/>
<evidence type="ECO:0000259" key="1">
    <source>
        <dbReference type="SMART" id="SM00966"/>
    </source>
</evidence>
<dbReference type="Proteomes" id="UP000219897">
    <property type="component" value="Unassembled WGS sequence"/>
</dbReference>
<dbReference type="Pfam" id="PF04014">
    <property type="entry name" value="MazE_antitoxin"/>
    <property type="match status" value="1"/>
</dbReference>
<comment type="caution">
    <text evidence="2">The sequence shown here is derived from an EMBL/GenBank/DDBJ whole genome shotgun (WGS) entry which is preliminary data.</text>
</comment>
<dbReference type="EMBL" id="NTYF01000023">
    <property type="protein sequence ID" value="PER55772.1"/>
    <property type="molecule type" value="Genomic_DNA"/>
</dbReference>
<feature type="domain" description="SpoVT-AbrB" evidence="1">
    <location>
        <begin position="18"/>
        <end position="63"/>
    </location>
</feature>
<dbReference type="NCBIfam" id="TIGR02609">
    <property type="entry name" value="doc_partner"/>
    <property type="match status" value="1"/>
</dbReference>
<dbReference type="InterPro" id="IPR013432">
    <property type="entry name" value="Doc_partner"/>
</dbReference>
<name>A0ABD6SL33_BACTU</name>
<dbReference type="SUPFAM" id="SSF89447">
    <property type="entry name" value="AbrB/MazE/MraZ-like"/>
    <property type="match status" value="1"/>
</dbReference>
<gene>
    <name evidence="2" type="ORF">CN495_08440</name>
</gene>
<dbReference type="RefSeq" id="WP_098317109.1">
    <property type="nucleotide sequence ID" value="NZ_NTYF01000023.1"/>
</dbReference>
<organism evidence="2 3">
    <name type="scientific">Bacillus thuringiensis</name>
    <dbReference type="NCBI Taxonomy" id="1428"/>
    <lineage>
        <taxon>Bacteria</taxon>
        <taxon>Bacillati</taxon>
        <taxon>Bacillota</taxon>
        <taxon>Bacilli</taxon>
        <taxon>Bacillales</taxon>
        <taxon>Bacillaceae</taxon>
        <taxon>Bacillus</taxon>
        <taxon>Bacillus cereus group</taxon>
    </lineage>
</organism>
<sequence length="92" mass="10282">MSKQTNNTVTMKEERKVVQVGNSQGVFIPKGMLEMMKLSKGDEVTVEYINDGIVVKKKPSQKLPEGLSPDFLDVLGDCLSQHDEVMKELVDK</sequence>
<evidence type="ECO:0000313" key="2">
    <source>
        <dbReference type="EMBL" id="PER55772.1"/>
    </source>
</evidence>
<dbReference type="InterPro" id="IPR007159">
    <property type="entry name" value="SpoVT-AbrB_dom"/>
</dbReference>